<gene>
    <name evidence="1" type="ORF">GSLYS_00003422001</name>
</gene>
<reference evidence="1 2" key="1">
    <citation type="submission" date="2024-04" db="EMBL/GenBank/DDBJ databases">
        <authorList>
            <consortium name="Genoscope - CEA"/>
            <person name="William W."/>
        </authorList>
    </citation>
    <scope>NUCLEOTIDE SEQUENCE [LARGE SCALE GENOMIC DNA]</scope>
</reference>
<protein>
    <submittedName>
        <fullName evidence="1">Uncharacterized protein</fullName>
    </submittedName>
</protein>
<organism evidence="1 2">
    <name type="scientific">Lymnaea stagnalis</name>
    <name type="common">Great pond snail</name>
    <name type="synonym">Helix stagnalis</name>
    <dbReference type="NCBI Taxonomy" id="6523"/>
    <lineage>
        <taxon>Eukaryota</taxon>
        <taxon>Metazoa</taxon>
        <taxon>Spiralia</taxon>
        <taxon>Lophotrochozoa</taxon>
        <taxon>Mollusca</taxon>
        <taxon>Gastropoda</taxon>
        <taxon>Heterobranchia</taxon>
        <taxon>Euthyneura</taxon>
        <taxon>Panpulmonata</taxon>
        <taxon>Hygrophila</taxon>
        <taxon>Lymnaeoidea</taxon>
        <taxon>Lymnaeidae</taxon>
        <taxon>Lymnaea</taxon>
    </lineage>
</organism>
<sequence>LGSLQPLNPSKKAGFGKLLVRGLLAAGATTRGEGAVGTATDMDLIWRVGESVSPWGME</sequence>
<comment type="caution">
    <text evidence="1">The sequence shown here is derived from an EMBL/GenBank/DDBJ whole genome shotgun (WGS) entry which is preliminary data.</text>
</comment>
<feature type="non-terminal residue" evidence="1">
    <location>
        <position position="1"/>
    </location>
</feature>
<dbReference type="EMBL" id="CAXITT010000045">
    <property type="protein sequence ID" value="CAL1529267.1"/>
    <property type="molecule type" value="Genomic_DNA"/>
</dbReference>
<accession>A0AAV2H6C9</accession>
<evidence type="ECO:0000313" key="2">
    <source>
        <dbReference type="Proteomes" id="UP001497497"/>
    </source>
</evidence>
<keyword evidence="2" id="KW-1185">Reference proteome</keyword>
<proteinExistence type="predicted"/>
<name>A0AAV2H6C9_LYMST</name>
<evidence type="ECO:0000313" key="1">
    <source>
        <dbReference type="EMBL" id="CAL1529267.1"/>
    </source>
</evidence>
<feature type="non-terminal residue" evidence="1">
    <location>
        <position position="58"/>
    </location>
</feature>
<dbReference type="Proteomes" id="UP001497497">
    <property type="component" value="Unassembled WGS sequence"/>
</dbReference>
<dbReference type="AlphaFoldDB" id="A0AAV2H6C9"/>